<keyword evidence="1" id="KW-0732">Signal</keyword>
<dbReference type="Proteomes" id="UP001155546">
    <property type="component" value="Unassembled WGS sequence"/>
</dbReference>
<gene>
    <name evidence="2" type="ORF">NE535_04840</name>
</gene>
<evidence type="ECO:0000313" key="3">
    <source>
        <dbReference type="Proteomes" id="UP001155546"/>
    </source>
</evidence>
<proteinExistence type="predicted"/>
<name>A0A9X2WKM6_9GAMM</name>
<comment type="caution">
    <text evidence="2">The sequence shown here is derived from an EMBL/GenBank/DDBJ whole genome shotgun (WGS) entry which is preliminary data.</text>
</comment>
<evidence type="ECO:0000256" key="1">
    <source>
        <dbReference type="SAM" id="SignalP"/>
    </source>
</evidence>
<dbReference type="AlphaFoldDB" id="A0A9X2WKM6"/>
<reference evidence="2" key="1">
    <citation type="journal article" date="2023" name="Int. J. Syst. Evol. Microbiol.">
        <title>&lt;i&gt;Shewanella septentrionalis&lt;/i&gt; sp. nov. and &lt;i&gt;Shewanella holmiensis&lt;/i&gt; sp. nov., isolated from Baltic Sea water and sediments.</title>
        <authorList>
            <person name="Martin-Rodriguez A.J."/>
            <person name="Thorell K."/>
            <person name="Joffre E."/>
            <person name="Jensie-Markopoulos S."/>
            <person name="Moore E.R.B."/>
            <person name="Sjoling A."/>
        </authorList>
    </citation>
    <scope>NUCLEOTIDE SEQUENCE</scope>
    <source>
        <strain evidence="2">SP1S2-7</strain>
    </source>
</reference>
<accession>A0A9X2WKM6</accession>
<dbReference type="EMBL" id="JAMTCD010000004">
    <property type="protein sequence ID" value="MCT7941122.1"/>
    <property type="molecule type" value="Genomic_DNA"/>
</dbReference>
<feature type="signal peptide" evidence="1">
    <location>
        <begin position="1"/>
        <end position="22"/>
    </location>
</feature>
<feature type="chain" id="PRO_5040897352" evidence="1">
    <location>
        <begin position="23"/>
        <end position="128"/>
    </location>
</feature>
<organism evidence="2 3">
    <name type="scientific">Shewanella holmiensis</name>
    <dbReference type="NCBI Taxonomy" id="2952222"/>
    <lineage>
        <taxon>Bacteria</taxon>
        <taxon>Pseudomonadati</taxon>
        <taxon>Pseudomonadota</taxon>
        <taxon>Gammaproteobacteria</taxon>
        <taxon>Alteromonadales</taxon>
        <taxon>Shewanellaceae</taxon>
        <taxon>Shewanella</taxon>
    </lineage>
</organism>
<keyword evidence="3" id="KW-1185">Reference proteome</keyword>
<dbReference type="RefSeq" id="WP_261297545.1">
    <property type="nucleotide sequence ID" value="NZ_JAMTCD010000004.1"/>
</dbReference>
<evidence type="ECO:0000313" key="2">
    <source>
        <dbReference type="EMBL" id="MCT7941122.1"/>
    </source>
</evidence>
<protein>
    <submittedName>
        <fullName evidence="2">Uncharacterized protein</fullName>
    </submittedName>
</protein>
<sequence>MKTLSVVAIVASLGVFTFPVSANSFDVCLKDSTSPSCTSYLEGVVDGALMYRKDVPAKKVEANSYESRALKYRAGKRYQKANSKYCASQVPIKSDIVDALSEQVAMDNVSNSDELESVINSLMDCRKQ</sequence>